<evidence type="ECO:0000313" key="1">
    <source>
        <dbReference type="EMBL" id="OGG46746.1"/>
    </source>
</evidence>
<gene>
    <name evidence="1" type="ORF">A3F84_18170</name>
</gene>
<evidence type="ECO:0000313" key="2">
    <source>
        <dbReference type="Proteomes" id="UP000178606"/>
    </source>
</evidence>
<organism evidence="1 2">
    <name type="scientific">Handelsmanbacteria sp. (strain RIFCSPLOWO2_12_FULL_64_10)</name>
    <dbReference type="NCBI Taxonomy" id="1817868"/>
    <lineage>
        <taxon>Bacteria</taxon>
        <taxon>Candidatus Handelsmaniibacteriota</taxon>
    </lineage>
</organism>
<proteinExistence type="predicted"/>
<name>A0A1F6CC25_HANXR</name>
<reference evidence="1 2" key="1">
    <citation type="journal article" date="2016" name="Nat. Commun.">
        <title>Thousands of microbial genomes shed light on interconnected biogeochemical processes in an aquifer system.</title>
        <authorList>
            <person name="Anantharaman K."/>
            <person name="Brown C.T."/>
            <person name="Hug L.A."/>
            <person name="Sharon I."/>
            <person name="Castelle C.J."/>
            <person name="Probst A.J."/>
            <person name="Thomas B.C."/>
            <person name="Singh A."/>
            <person name="Wilkins M.J."/>
            <person name="Karaoz U."/>
            <person name="Brodie E.L."/>
            <person name="Williams K.H."/>
            <person name="Hubbard S.S."/>
            <person name="Banfield J.F."/>
        </authorList>
    </citation>
    <scope>NUCLEOTIDE SEQUENCE [LARGE SCALE GENOMIC DNA]</scope>
    <source>
        <strain evidence="2">RIFCSPLOWO2_12_FULL_64_10</strain>
    </source>
</reference>
<protein>
    <submittedName>
        <fullName evidence="1">Uncharacterized protein</fullName>
    </submittedName>
</protein>
<dbReference type="EMBL" id="MFKF01000286">
    <property type="protein sequence ID" value="OGG46746.1"/>
    <property type="molecule type" value="Genomic_DNA"/>
</dbReference>
<sequence>MKFMKEVIGTVENGQVKLPPVVHLPDGLTVKIVWDEQDEVTLKPYDREDLTEEDVKAELKWATGKRFST</sequence>
<accession>A0A1F6CC25</accession>
<dbReference type="AlphaFoldDB" id="A0A1F6CC25"/>
<dbReference type="Proteomes" id="UP000178606">
    <property type="component" value="Unassembled WGS sequence"/>
</dbReference>
<comment type="caution">
    <text evidence="1">The sequence shown here is derived from an EMBL/GenBank/DDBJ whole genome shotgun (WGS) entry which is preliminary data.</text>
</comment>